<dbReference type="AlphaFoldDB" id="A0A6G0XKY9"/>
<evidence type="ECO:0000313" key="3">
    <source>
        <dbReference type="Proteomes" id="UP000481153"/>
    </source>
</evidence>
<comment type="caution">
    <text evidence="2">The sequence shown here is derived from an EMBL/GenBank/DDBJ whole genome shotgun (WGS) entry which is preliminary data.</text>
</comment>
<proteinExistence type="predicted"/>
<sequence length="211" mass="23799">MSTQVNIKLKADLARLSGPPLESIESISESIPDVKPPKSDIITVHLRIVKIEDAVKRATGEKFGTYVYLIDLDADDESLDTVQKVPYLVEQKYYFRLTVFKDASTKIQAWSTNDIVTVQTCYLQKYRGNCCQGTLSNVLDHEKHVFNLPTSLIRQTKQTEEKEEHVLEMTATSQDAPDEVKPSATTKRGPAKRSATEYKPAKKTNTDIHIK</sequence>
<gene>
    <name evidence="2" type="ORF">Ae201684_003596</name>
</gene>
<dbReference type="VEuPathDB" id="FungiDB:AeMF1_017129"/>
<dbReference type="Proteomes" id="UP000481153">
    <property type="component" value="Unassembled WGS sequence"/>
</dbReference>
<evidence type="ECO:0000313" key="2">
    <source>
        <dbReference type="EMBL" id="KAF0741024.1"/>
    </source>
</evidence>
<feature type="compositionally biased region" description="Basic and acidic residues" evidence="1">
    <location>
        <begin position="157"/>
        <end position="167"/>
    </location>
</feature>
<feature type="compositionally biased region" description="Basic and acidic residues" evidence="1">
    <location>
        <begin position="194"/>
        <end position="211"/>
    </location>
</feature>
<keyword evidence="3" id="KW-1185">Reference proteome</keyword>
<organism evidence="2 3">
    <name type="scientific">Aphanomyces euteiches</name>
    <dbReference type="NCBI Taxonomy" id="100861"/>
    <lineage>
        <taxon>Eukaryota</taxon>
        <taxon>Sar</taxon>
        <taxon>Stramenopiles</taxon>
        <taxon>Oomycota</taxon>
        <taxon>Saprolegniomycetes</taxon>
        <taxon>Saprolegniales</taxon>
        <taxon>Verrucalvaceae</taxon>
        <taxon>Aphanomyces</taxon>
    </lineage>
</organism>
<reference evidence="2 3" key="1">
    <citation type="submission" date="2019-07" db="EMBL/GenBank/DDBJ databases">
        <title>Genomics analysis of Aphanomyces spp. identifies a new class of oomycete effector associated with host adaptation.</title>
        <authorList>
            <person name="Gaulin E."/>
        </authorList>
    </citation>
    <scope>NUCLEOTIDE SEQUENCE [LARGE SCALE GENOMIC DNA]</scope>
    <source>
        <strain evidence="2 3">ATCC 201684</strain>
    </source>
</reference>
<name>A0A6G0XKY9_9STRA</name>
<feature type="region of interest" description="Disordered" evidence="1">
    <location>
        <begin position="156"/>
        <end position="211"/>
    </location>
</feature>
<evidence type="ECO:0000256" key="1">
    <source>
        <dbReference type="SAM" id="MobiDB-lite"/>
    </source>
</evidence>
<dbReference type="EMBL" id="VJMJ01000041">
    <property type="protein sequence ID" value="KAF0741024.1"/>
    <property type="molecule type" value="Genomic_DNA"/>
</dbReference>
<accession>A0A6G0XKY9</accession>
<protein>
    <submittedName>
        <fullName evidence="2">Uncharacterized protein</fullName>
    </submittedName>
</protein>